<gene>
    <name evidence="1" type="ordered locus">Metbo_1746</name>
</gene>
<dbReference type="KEGG" id="mel:Metbo_1746"/>
<keyword evidence="2" id="KW-1185">Reference proteome</keyword>
<dbReference type="EMBL" id="CP002551">
    <property type="protein sequence ID" value="ADZ09969.1"/>
    <property type="molecule type" value="Genomic_DNA"/>
</dbReference>
<dbReference type="OrthoDB" id="376878at2157"/>
<dbReference type="InterPro" id="IPR045990">
    <property type="entry name" value="DUF5946"/>
</dbReference>
<accession>F0T9U0</accession>
<evidence type="ECO:0000313" key="2">
    <source>
        <dbReference type="Proteomes" id="UP000007490"/>
    </source>
</evidence>
<reference evidence="1 2" key="2">
    <citation type="journal article" date="2014" name="Int. J. Syst. Evol. Microbiol.">
        <title>Methanobacterium paludis sp. nov. and a novel strain of Methanobacterium lacus isolated from northern peatlands.</title>
        <authorList>
            <person name="Cadillo-Quiroz H."/>
            <person name="Brauer S.L."/>
            <person name="Goodson N."/>
            <person name="Yavitt J.B."/>
            <person name="Zinder S.H."/>
        </authorList>
    </citation>
    <scope>NUCLEOTIDE SEQUENCE [LARGE SCALE GENOMIC DNA]</scope>
    <source>
        <strain evidence="1 2">AL-21</strain>
    </source>
</reference>
<organism evidence="1 2">
    <name type="scientific">Methanobacterium lacus (strain AL-21)</name>
    <dbReference type="NCBI Taxonomy" id="877455"/>
    <lineage>
        <taxon>Archaea</taxon>
        <taxon>Methanobacteriati</taxon>
        <taxon>Methanobacteriota</taxon>
        <taxon>Methanomada group</taxon>
        <taxon>Methanobacteria</taxon>
        <taxon>Methanobacteriales</taxon>
        <taxon>Methanobacteriaceae</taxon>
        <taxon>Methanobacterium</taxon>
    </lineage>
</organism>
<dbReference type="AlphaFoldDB" id="F0T9U0"/>
<dbReference type="RefSeq" id="WP_013645320.1">
    <property type="nucleotide sequence ID" value="NC_015216.1"/>
</dbReference>
<dbReference type="STRING" id="877455.Metbo_1746"/>
<proteinExistence type="predicted"/>
<name>F0T9U0_METLA</name>
<sequence length="144" mass="16789">MSENYKSKPEMFHELSCYSSSHGDPEFIHQYVVDAFALETADDETKNIRVAFALIGLYLHVEKNFTGKEVQNAHIKLGKQRKTWPRFVLPLNRGDIGIKNVMECPEGFKRDMAIENWCLSVWNAYSSCHEAVRELVQHELWRDK</sequence>
<dbReference type="Proteomes" id="UP000007490">
    <property type="component" value="Chromosome"/>
</dbReference>
<dbReference type="HOGENOM" id="CLU_133846_1_0_2"/>
<dbReference type="Pfam" id="PF19371">
    <property type="entry name" value="DUF5946"/>
    <property type="match status" value="1"/>
</dbReference>
<protein>
    <submittedName>
        <fullName evidence="1">Uncharacterized protein</fullName>
    </submittedName>
</protein>
<evidence type="ECO:0000313" key="1">
    <source>
        <dbReference type="EMBL" id="ADZ09969.1"/>
    </source>
</evidence>
<dbReference type="GeneID" id="10278203"/>
<reference evidence="2" key="1">
    <citation type="submission" date="2011-02" db="EMBL/GenBank/DDBJ databases">
        <title>Complete sequence of Methanobacterium sp. AL-21.</title>
        <authorList>
            <consortium name="US DOE Joint Genome Institute"/>
            <person name="Lucas S."/>
            <person name="Copeland A."/>
            <person name="Lapidus A."/>
            <person name="Cheng J.-F."/>
            <person name="Goodwin L."/>
            <person name="Pitluck S."/>
            <person name="Chertkov O."/>
            <person name="Detter J.C."/>
            <person name="Han C."/>
            <person name="Tapia R."/>
            <person name="Land M."/>
            <person name="Hauser L."/>
            <person name="Kyrpides N."/>
            <person name="Ivanova N."/>
            <person name="Mikhailova N."/>
            <person name="Pagani I."/>
            <person name="Cadillo-Quiroz H."/>
            <person name="Imachi H."/>
            <person name="Zinder S."/>
            <person name="Liu W."/>
            <person name="Woyke T."/>
        </authorList>
    </citation>
    <scope>NUCLEOTIDE SEQUENCE [LARGE SCALE GENOMIC DNA]</scope>
    <source>
        <strain evidence="2">AL-21</strain>
    </source>
</reference>